<feature type="region of interest" description="Disordered" evidence="3">
    <location>
        <begin position="224"/>
        <end position="277"/>
    </location>
</feature>
<feature type="signal peptide" evidence="4">
    <location>
        <begin position="1"/>
        <end position="31"/>
    </location>
</feature>
<dbReference type="PROSITE" id="PS51144">
    <property type="entry name" value="ALPHA_CA_2"/>
    <property type="match status" value="1"/>
</dbReference>
<evidence type="ECO:0000259" key="5">
    <source>
        <dbReference type="PROSITE" id="PS51144"/>
    </source>
</evidence>
<dbReference type="EMBL" id="GGYP01007606">
    <property type="protein sequence ID" value="MDE52377.1"/>
    <property type="molecule type" value="Transcribed_RNA"/>
</dbReference>
<name>A0A6G1SQB8_9ACAR</name>
<dbReference type="GO" id="GO:0004089">
    <property type="term" value="F:carbonate dehydratase activity"/>
    <property type="evidence" value="ECO:0007669"/>
    <property type="project" value="InterPro"/>
</dbReference>
<dbReference type="InterPro" id="IPR023561">
    <property type="entry name" value="Carbonic_anhydrase_a-class"/>
</dbReference>
<dbReference type="InterPro" id="IPR001148">
    <property type="entry name" value="CA_dom"/>
</dbReference>
<dbReference type="InterPro" id="IPR036398">
    <property type="entry name" value="CA_dom_sf"/>
</dbReference>
<evidence type="ECO:0000313" key="6">
    <source>
        <dbReference type="EMBL" id="MDE52377.1"/>
    </source>
</evidence>
<dbReference type="SUPFAM" id="SSF51069">
    <property type="entry name" value="Carbonic anhydrase"/>
    <property type="match status" value="2"/>
</dbReference>
<comment type="similarity">
    <text evidence="1">Belongs to the alpha-carbonic anhydrase family.</text>
</comment>
<feature type="domain" description="Alpha-carbonic anhydrase" evidence="5">
    <location>
        <begin position="60"/>
        <end position="487"/>
    </location>
</feature>
<dbReference type="Gene3D" id="3.10.200.10">
    <property type="entry name" value="Alpha carbonic anhydrase"/>
    <property type="match status" value="2"/>
</dbReference>
<protein>
    <submittedName>
        <fullName evidence="6">Carbonic anhydrase-related protein 10</fullName>
    </submittedName>
</protein>
<dbReference type="GO" id="GO:0006730">
    <property type="term" value="P:one-carbon metabolic process"/>
    <property type="evidence" value="ECO:0007669"/>
    <property type="project" value="TreeGrafter"/>
</dbReference>
<feature type="region of interest" description="Disordered" evidence="3">
    <location>
        <begin position="162"/>
        <end position="184"/>
    </location>
</feature>
<keyword evidence="4" id="KW-0732">Signal</keyword>
<evidence type="ECO:0000256" key="1">
    <source>
        <dbReference type="ARBA" id="ARBA00010718"/>
    </source>
</evidence>
<keyword evidence="2" id="KW-0175">Coiled coil</keyword>
<reference evidence="6" key="1">
    <citation type="submission" date="2018-10" db="EMBL/GenBank/DDBJ databases">
        <title>Transcriptome assembly of Aceria tosichella (Wheat curl mite) Type 2.</title>
        <authorList>
            <person name="Scully E.D."/>
            <person name="Geib S.M."/>
            <person name="Palmer N.A."/>
            <person name="Gupta A.K."/>
            <person name="Sarath G."/>
            <person name="Tatineni S."/>
        </authorList>
    </citation>
    <scope>NUCLEOTIDE SEQUENCE</scope>
    <source>
        <strain evidence="6">LincolnNE</strain>
    </source>
</reference>
<evidence type="ECO:0000256" key="4">
    <source>
        <dbReference type="SAM" id="SignalP"/>
    </source>
</evidence>
<dbReference type="Pfam" id="PF00194">
    <property type="entry name" value="Carb_anhydrase"/>
    <property type="match status" value="1"/>
</dbReference>
<feature type="compositionally biased region" description="Low complexity" evidence="3">
    <location>
        <begin position="226"/>
        <end position="240"/>
    </location>
</feature>
<dbReference type="SMART" id="SM01057">
    <property type="entry name" value="Carb_anhydrase"/>
    <property type="match status" value="1"/>
</dbReference>
<evidence type="ECO:0000256" key="3">
    <source>
        <dbReference type="SAM" id="MobiDB-lite"/>
    </source>
</evidence>
<dbReference type="GO" id="GO:0008270">
    <property type="term" value="F:zinc ion binding"/>
    <property type="evidence" value="ECO:0007669"/>
    <property type="project" value="InterPro"/>
</dbReference>
<feature type="coiled-coil region" evidence="2">
    <location>
        <begin position="390"/>
        <end position="417"/>
    </location>
</feature>
<dbReference type="AlphaFoldDB" id="A0A6G1SQB8"/>
<feature type="region of interest" description="Disordered" evidence="3">
    <location>
        <begin position="345"/>
        <end position="382"/>
    </location>
</feature>
<dbReference type="PANTHER" id="PTHR18952">
    <property type="entry name" value="CARBONIC ANHYDRASE"/>
    <property type="match status" value="1"/>
</dbReference>
<organism evidence="6">
    <name type="scientific">Aceria tosichella</name>
    <name type="common">wheat curl mite</name>
    <dbReference type="NCBI Taxonomy" id="561515"/>
    <lineage>
        <taxon>Eukaryota</taxon>
        <taxon>Metazoa</taxon>
        <taxon>Ecdysozoa</taxon>
        <taxon>Arthropoda</taxon>
        <taxon>Chelicerata</taxon>
        <taxon>Arachnida</taxon>
        <taxon>Acari</taxon>
        <taxon>Acariformes</taxon>
        <taxon>Trombidiformes</taxon>
        <taxon>Prostigmata</taxon>
        <taxon>Eupodina</taxon>
        <taxon>Eriophyoidea</taxon>
        <taxon>Eriophyidae</taxon>
        <taxon>Eriophyinae</taxon>
        <taxon>Aceriini</taxon>
        <taxon>Aceria</taxon>
    </lineage>
</organism>
<gene>
    <name evidence="6" type="primary">CA10_1</name>
    <name evidence="6" type="ORF">g.21029</name>
</gene>
<proteinExistence type="inferred from homology"/>
<evidence type="ECO:0000256" key="2">
    <source>
        <dbReference type="SAM" id="Coils"/>
    </source>
</evidence>
<feature type="chain" id="PRO_5026118143" evidence="4">
    <location>
        <begin position="32"/>
        <end position="594"/>
    </location>
</feature>
<dbReference type="PANTHER" id="PTHR18952:SF208">
    <property type="entry name" value="CARBONIC ANHYDRASE XA-RELATED"/>
    <property type="match status" value="1"/>
</dbReference>
<accession>A0A6G1SQB8</accession>
<sequence length="594" mass="64953">MILQMIPASPFCPSLALAALILLTTGPTSFALANLYHQSASDELDDSSQHQVQQEGSWSHWWSYDGISGPDYWNINKHWRLCASGRKQSPVNIRTERLVYDHLLGPIRLRWQQKGGGRRQEDNTPSFVSSSSNQRTVSVRLINSGRGVEAWLEPPAGLGALIDSSSTARGSRVQPKSGASDHNGEQLILSHGPLSYEYKFFKIELHSASPSSVRFEPSQIMGDLETGLATDGGKAAGDTGSAQTGDNGWLGINPNGEDETSSSAEAAASGPSNMPNEILPEALRARSKSSEHLIDGRSFEAELQLHFYNRHLASTSQEALRLANEQPQASLFAVISVLISLTKMPSVQSNKQPEQATTTERLATHGASSSGGISGNHNKQTTTSAAAGPLDFILDNLDKLQNQGDHLELKLAREQLETLLTDKSQYVTYQGSMTRPPCAESVDWIILNRPLRVDEGKFLQLFERMNTNQENVRPIMQLNNRLLRTTINNLRYKRTTTTTTPVTGGSSSALGIGAGLAGPKLEKCHNKTNCNYLTAAITNKTLNSAHLAQTAANQLDAMTQARQQHQRPNGAGSQRYCSMKPRYAYQFSYGQFGY</sequence>